<dbReference type="PANTHER" id="PTHR43413">
    <property type="entry name" value="TRANSCRIPTIONAL REGULATOR, ASNC FAMILY"/>
    <property type="match status" value="1"/>
</dbReference>
<dbReference type="Pfam" id="PF17805">
    <property type="entry name" value="AsnC_trans_reg2"/>
    <property type="match status" value="1"/>
</dbReference>
<protein>
    <recommendedName>
        <fullName evidence="4">siroheme decarboxylase</fullName>
        <ecNumber evidence="4">4.1.1.111</ecNumber>
    </recommendedName>
</protein>
<keyword evidence="1" id="KW-0456">Lyase</keyword>
<dbReference type="AlphaFoldDB" id="A0A485M872"/>
<feature type="domain" description="Siroheme decarboxylase AsnC-like ligand binding" evidence="6">
    <location>
        <begin position="74"/>
        <end position="154"/>
    </location>
</feature>
<dbReference type="InterPro" id="IPR040523">
    <property type="entry name" value="AsnC_trans_reg2"/>
</dbReference>
<sequence length="162" mass="18185">MPVQGQKGIVVMQFDAVDKKLLSMIQRDFPLVPEPYRELGVALGVPEEEVLARLQALMESGVIRRLGGVFDSRKLGYSGALCAMNVDKERIREVAGVVNSFTGVTHNYLREGFFNMWFTVLAPTGAKLGEILDEIRERTGIREILTLPSENIFKIRVNFDLD</sequence>
<dbReference type="Gene3D" id="3.30.70.3460">
    <property type="match status" value="1"/>
</dbReference>
<dbReference type="Pfam" id="PF22451">
    <property type="entry name" value="NirdL-like_HTH"/>
    <property type="match status" value="1"/>
</dbReference>
<dbReference type="Gene3D" id="1.10.10.10">
    <property type="entry name" value="Winged helix-like DNA-binding domain superfamily/Winged helix DNA-binding domain"/>
    <property type="match status" value="1"/>
</dbReference>
<evidence type="ECO:0000259" key="7">
    <source>
        <dbReference type="Pfam" id="PF22451"/>
    </source>
</evidence>
<dbReference type="SUPFAM" id="SSF46785">
    <property type="entry name" value="Winged helix' DNA-binding domain"/>
    <property type="match status" value="1"/>
</dbReference>
<dbReference type="InterPro" id="IPR050684">
    <property type="entry name" value="HTH-Siroheme_Decarb"/>
</dbReference>
<feature type="domain" description="Siroheme decarboxylase NirL-like HTH" evidence="7">
    <location>
        <begin position="18"/>
        <end position="64"/>
    </location>
</feature>
<evidence type="ECO:0000313" key="8">
    <source>
        <dbReference type="EMBL" id="VFU19660.1"/>
    </source>
</evidence>
<evidence type="ECO:0000256" key="1">
    <source>
        <dbReference type="ARBA" id="ARBA00023239"/>
    </source>
</evidence>
<dbReference type="EC" id="4.1.1.111" evidence="4"/>
<proteinExistence type="inferred from homology"/>
<accession>A0A485M872</accession>
<dbReference type="InterPro" id="IPR019888">
    <property type="entry name" value="Tscrpt_reg_AsnC-like"/>
</dbReference>
<comment type="catalytic activity">
    <reaction evidence="5">
        <text>siroheme + 2 H(+) = 12,18-didecarboxysiroheme + 2 CO2</text>
        <dbReference type="Rhea" id="RHEA:19093"/>
        <dbReference type="ChEBI" id="CHEBI:15378"/>
        <dbReference type="ChEBI" id="CHEBI:16526"/>
        <dbReference type="ChEBI" id="CHEBI:60052"/>
        <dbReference type="ChEBI" id="CHEBI:140497"/>
        <dbReference type="EC" id="4.1.1.111"/>
    </reaction>
</comment>
<comment type="similarity">
    <text evidence="3">Belongs to the Ahb/Nir family.</text>
</comment>
<dbReference type="PANTHER" id="PTHR43413:SF1">
    <property type="entry name" value="SIROHEME DECARBOXYLASE NIRL SUBUNIT"/>
    <property type="match status" value="1"/>
</dbReference>
<dbReference type="InterPro" id="IPR036390">
    <property type="entry name" value="WH_DNA-bd_sf"/>
</dbReference>
<evidence type="ECO:0000259" key="6">
    <source>
        <dbReference type="Pfam" id="PF17805"/>
    </source>
</evidence>
<dbReference type="SMART" id="SM00344">
    <property type="entry name" value="HTH_ASNC"/>
    <property type="match status" value="1"/>
</dbReference>
<reference evidence="8" key="1">
    <citation type="submission" date="2019-03" db="EMBL/GenBank/DDBJ databases">
        <authorList>
            <person name="Hao L."/>
        </authorList>
    </citation>
    <scope>NUCLEOTIDE SEQUENCE</scope>
</reference>
<dbReference type="InterPro" id="IPR053953">
    <property type="entry name" value="NirdL-like_HTH"/>
</dbReference>
<dbReference type="EMBL" id="CAADRN010000396">
    <property type="protein sequence ID" value="VFU19660.1"/>
    <property type="molecule type" value="Genomic_DNA"/>
</dbReference>
<evidence type="ECO:0000256" key="2">
    <source>
        <dbReference type="ARBA" id="ARBA00023444"/>
    </source>
</evidence>
<evidence type="ECO:0000256" key="3">
    <source>
        <dbReference type="ARBA" id="ARBA00023457"/>
    </source>
</evidence>
<comment type="pathway">
    <text evidence="2">Porphyrin-containing compound metabolism.</text>
</comment>
<evidence type="ECO:0000256" key="5">
    <source>
        <dbReference type="ARBA" id="ARBA00048470"/>
    </source>
</evidence>
<evidence type="ECO:0000256" key="4">
    <source>
        <dbReference type="ARBA" id="ARBA00023471"/>
    </source>
</evidence>
<gene>
    <name evidence="8" type="primary">Lrp</name>
    <name evidence="8" type="ORF">SCFA_910004</name>
</gene>
<name>A0A485M872_9ZZZZ</name>
<organism evidence="8">
    <name type="scientific">anaerobic digester metagenome</name>
    <dbReference type="NCBI Taxonomy" id="1263854"/>
    <lineage>
        <taxon>unclassified sequences</taxon>
        <taxon>metagenomes</taxon>
        <taxon>ecological metagenomes</taxon>
    </lineage>
</organism>
<dbReference type="InterPro" id="IPR036388">
    <property type="entry name" value="WH-like_DNA-bd_sf"/>
</dbReference>
<dbReference type="GO" id="GO:0016829">
    <property type="term" value="F:lyase activity"/>
    <property type="evidence" value="ECO:0007669"/>
    <property type="project" value="UniProtKB-KW"/>
</dbReference>